<feature type="region of interest" description="Disordered" evidence="1">
    <location>
        <begin position="1"/>
        <end position="39"/>
    </location>
</feature>
<evidence type="ECO:0000256" key="1">
    <source>
        <dbReference type="SAM" id="MobiDB-lite"/>
    </source>
</evidence>
<dbReference type="InParanoid" id="E9G4S0"/>
<evidence type="ECO:0000313" key="2">
    <source>
        <dbReference type="EMBL" id="EFX85512.1"/>
    </source>
</evidence>
<dbReference type="EMBL" id="GL732532">
    <property type="protein sequence ID" value="EFX85512.1"/>
    <property type="molecule type" value="Genomic_DNA"/>
</dbReference>
<gene>
    <name evidence="2" type="ORF">DAPPUDRAFT_237915</name>
</gene>
<dbReference type="KEGG" id="dpx:DAPPUDRAFT_237915"/>
<evidence type="ECO:0000313" key="3">
    <source>
        <dbReference type="Proteomes" id="UP000000305"/>
    </source>
</evidence>
<name>E9G4S0_DAPPU</name>
<dbReference type="AlphaFoldDB" id="E9G4S0"/>
<organism evidence="2 3">
    <name type="scientific">Daphnia pulex</name>
    <name type="common">Water flea</name>
    <dbReference type="NCBI Taxonomy" id="6669"/>
    <lineage>
        <taxon>Eukaryota</taxon>
        <taxon>Metazoa</taxon>
        <taxon>Ecdysozoa</taxon>
        <taxon>Arthropoda</taxon>
        <taxon>Crustacea</taxon>
        <taxon>Branchiopoda</taxon>
        <taxon>Diplostraca</taxon>
        <taxon>Cladocera</taxon>
        <taxon>Anomopoda</taxon>
        <taxon>Daphniidae</taxon>
        <taxon>Daphnia</taxon>
    </lineage>
</organism>
<keyword evidence="3" id="KW-1185">Reference proteome</keyword>
<dbReference type="HOGENOM" id="CLU_2778410_0_0_1"/>
<accession>E9G4S0</accession>
<protein>
    <submittedName>
        <fullName evidence="2">Uncharacterized protein</fullName>
    </submittedName>
</protein>
<sequence length="69" mass="7572">MSAGIHHEKRQQVTAFPDPEYGFSPSAGLSNEEGNEEQPLHITRMEGIPVAAALLGLRKSINNKEEVPF</sequence>
<reference evidence="2 3" key="1">
    <citation type="journal article" date="2011" name="Science">
        <title>The ecoresponsive genome of Daphnia pulex.</title>
        <authorList>
            <person name="Colbourne J.K."/>
            <person name="Pfrender M.E."/>
            <person name="Gilbert D."/>
            <person name="Thomas W.K."/>
            <person name="Tucker A."/>
            <person name="Oakley T.H."/>
            <person name="Tokishita S."/>
            <person name="Aerts A."/>
            <person name="Arnold G.J."/>
            <person name="Basu M.K."/>
            <person name="Bauer D.J."/>
            <person name="Caceres C.E."/>
            <person name="Carmel L."/>
            <person name="Casola C."/>
            <person name="Choi J.H."/>
            <person name="Detter J.C."/>
            <person name="Dong Q."/>
            <person name="Dusheyko S."/>
            <person name="Eads B.D."/>
            <person name="Frohlich T."/>
            <person name="Geiler-Samerotte K.A."/>
            <person name="Gerlach D."/>
            <person name="Hatcher P."/>
            <person name="Jogdeo S."/>
            <person name="Krijgsveld J."/>
            <person name="Kriventseva E.V."/>
            <person name="Kultz D."/>
            <person name="Laforsch C."/>
            <person name="Lindquist E."/>
            <person name="Lopez J."/>
            <person name="Manak J.R."/>
            <person name="Muller J."/>
            <person name="Pangilinan J."/>
            <person name="Patwardhan R.P."/>
            <person name="Pitluck S."/>
            <person name="Pritham E.J."/>
            <person name="Rechtsteiner A."/>
            <person name="Rho M."/>
            <person name="Rogozin I.B."/>
            <person name="Sakarya O."/>
            <person name="Salamov A."/>
            <person name="Schaack S."/>
            <person name="Shapiro H."/>
            <person name="Shiga Y."/>
            <person name="Skalitzky C."/>
            <person name="Smith Z."/>
            <person name="Souvorov A."/>
            <person name="Sung W."/>
            <person name="Tang Z."/>
            <person name="Tsuchiya D."/>
            <person name="Tu H."/>
            <person name="Vos H."/>
            <person name="Wang M."/>
            <person name="Wolf Y.I."/>
            <person name="Yamagata H."/>
            <person name="Yamada T."/>
            <person name="Ye Y."/>
            <person name="Shaw J.R."/>
            <person name="Andrews J."/>
            <person name="Crease T.J."/>
            <person name="Tang H."/>
            <person name="Lucas S.M."/>
            <person name="Robertson H.M."/>
            <person name="Bork P."/>
            <person name="Koonin E.V."/>
            <person name="Zdobnov E.M."/>
            <person name="Grigoriev I.V."/>
            <person name="Lynch M."/>
            <person name="Boore J.L."/>
        </authorList>
    </citation>
    <scope>NUCLEOTIDE SEQUENCE [LARGE SCALE GENOMIC DNA]</scope>
</reference>
<dbReference type="Proteomes" id="UP000000305">
    <property type="component" value="Unassembled WGS sequence"/>
</dbReference>
<proteinExistence type="predicted"/>